<organism evidence="1 2">
    <name type="scientific">Tractidigestivibacter montrealensis</name>
    <dbReference type="NCBI Taxonomy" id="2972466"/>
    <lineage>
        <taxon>Bacteria</taxon>
        <taxon>Bacillati</taxon>
        <taxon>Actinomycetota</taxon>
        <taxon>Coriobacteriia</taxon>
        <taxon>Coriobacteriales</taxon>
        <taxon>Atopobiaceae</taxon>
        <taxon>Tractidigestivibacter</taxon>
    </lineage>
</organism>
<sequence>MADEREQGSGRASRTVRGELYEEHLALGVSFDRAEDTGLTYPASYAREQPLDLALEGAVVSDLTGATYRLVSGAHPQELCEAAFCARKLRVGQCAFEPALTGDGAITSVAFLARTGTHEHVLLDPTRRGSVVAGWLTFLSHVSINGNAPYEGTSVEEASGMLVPLLIMGARANELLADYLPSAARALPARGAVESVTLDGHIPALLVGMPVDIAGGVPAYVLLVPKTAARVMWRSLLSFTWVEPVGRTAVLGTWSQLPWAQRLDSTDVVEIAEQDLRAWGLLRRGNDFVGARGILEG</sequence>
<protein>
    <recommendedName>
        <fullName evidence="3">Aminomethyltransferase folate-binding domain-containing protein</fullName>
    </recommendedName>
</protein>
<evidence type="ECO:0008006" key="3">
    <source>
        <dbReference type="Google" id="ProtNLM"/>
    </source>
</evidence>
<evidence type="ECO:0000313" key="1">
    <source>
        <dbReference type="EMBL" id="MCR9036975.1"/>
    </source>
</evidence>
<name>A0ABT1Z9T7_9ACTN</name>
<comment type="caution">
    <text evidence="1">The sequence shown here is derived from an EMBL/GenBank/DDBJ whole genome shotgun (WGS) entry which is preliminary data.</text>
</comment>
<keyword evidence="2" id="KW-1185">Reference proteome</keyword>
<dbReference type="RefSeq" id="WP_258499422.1">
    <property type="nucleotide sequence ID" value="NZ_JANSKA010000005.1"/>
</dbReference>
<reference evidence="1 2" key="1">
    <citation type="submission" date="2022-08" db="EMBL/GenBank/DDBJ databases">
        <title>Tractidigestivibacter montrealensis type strain KD21.</title>
        <authorList>
            <person name="Diop K."/>
            <person name="Richard C."/>
            <person name="Routy B."/>
        </authorList>
    </citation>
    <scope>NUCLEOTIDE SEQUENCE [LARGE SCALE GENOMIC DNA]</scope>
    <source>
        <strain evidence="1 2">KD21</strain>
    </source>
</reference>
<proteinExistence type="predicted"/>
<evidence type="ECO:0000313" key="2">
    <source>
        <dbReference type="Proteomes" id="UP001204320"/>
    </source>
</evidence>
<dbReference type="Proteomes" id="UP001204320">
    <property type="component" value="Unassembled WGS sequence"/>
</dbReference>
<dbReference type="InterPro" id="IPR027266">
    <property type="entry name" value="TrmE/GcvT-like"/>
</dbReference>
<dbReference type="Gene3D" id="3.30.1360.120">
    <property type="entry name" value="Probable tRNA modification gtpase trme, domain 1"/>
    <property type="match status" value="1"/>
</dbReference>
<accession>A0ABT1Z9T7</accession>
<dbReference type="EMBL" id="JANSKA010000005">
    <property type="protein sequence ID" value="MCR9036975.1"/>
    <property type="molecule type" value="Genomic_DNA"/>
</dbReference>
<gene>
    <name evidence="1" type="ORF">NVS32_08465</name>
</gene>
<dbReference type="SUPFAM" id="SSF103025">
    <property type="entry name" value="Folate-binding domain"/>
    <property type="match status" value="1"/>
</dbReference>